<sequence length="43" mass="4565">MVDKADKGQTTMDAAELAAEVGLLGWIARSFMAVVRMALRAIG</sequence>
<evidence type="ECO:0000313" key="2">
    <source>
        <dbReference type="Proteomes" id="UP001431926"/>
    </source>
</evidence>
<protein>
    <submittedName>
        <fullName evidence="1">Uncharacterized protein</fullName>
    </submittedName>
</protein>
<dbReference type="RefSeq" id="WP_329355194.1">
    <property type="nucleotide sequence ID" value="NZ_CP108640.1"/>
</dbReference>
<dbReference type="EMBL" id="CP109491">
    <property type="protein sequence ID" value="WUX35929.1"/>
    <property type="molecule type" value="Genomic_DNA"/>
</dbReference>
<evidence type="ECO:0000313" key="1">
    <source>
        <dbReference type="EMBL" id="WUX35929.1"/>
    </source>
</evidence>
<keyword evidence="2" id="KW-1185">Reference proteome</keyword>
<reference evidence="1" key="1">
    <citation type="submission" date="2022-10" db="EMBL/GenBank/DDBJ databases">
        <title>The complete genomes of actinobacterial strains from the NBC collection.</title>
        <authorList>
            <person name="Joergensen T.S."/>
            <person name="Alvarez Arevalo M."/>
            <person name="Sterndorff E.B."/>
            <person name="Faurdal D."/>
            <person name="Vuksanovic O."/>
            <person name="Mourched A.-S."/>
            <person name="Charusanti P."/>
            <person name="Shaw S."/>
            <person name="Blin K."/>
            <person name="Weber T."/>
        </authorList>
    </citation>
    <scope>NUCLEOTIDE SEQUENCE</scope>
    <source>
        <strain evidence="1">NBC_01436</strain>
    </source>
</reference>
<gene>
    <name evidence="1" type="ORF">OG367_06630</name>
</gene>
<dbReference type="Proteomes" id="UP001431926">
    <property type="component" value="Chromosome"/>
</dbReference>
<accession>A0ABZ1ZF95</accession>
<name>A0ABZ1ZF95_STRAQ</name>
<organism evidence="1 2">
    <name type="scientific">Streptomyces anulatus</name>
    <name type="common">Streptomyces chrysomallus</name>
    <dbReference type="NCBI Taxonomy" id="1892"/>
    <lineage>
        <taxon>Bacteria</taxon>
        <taxon>Bacillati</taxon>
        <taxon>Actinomycetota</taxon>
        <taxon>Actinomycetes</taxon>
        <taxon>Kitasatosporales</taxon>
        <taxon>Streptomycetaceae</taxon>
        <taxon>Streptomyces</taxon>
    </lineage>
</organism>
<proteinExistence type="predicted"/>